<comment type="caution">
    <text evidence="2">The sequence shown here is derived from an EMBL/GenBank/DDBJ whole genome shotgun (WGS) entry which is preliminary data.</text>
</comment>
<reference evidence="2 3" key="1">
    <citation type="journal article" date="2024" name="G3 (Bethesda)">
        <title>Genome assembly of Hibiscus sabdariffa L. provides insights into metabolisms of medicinal natural products.</title>
        <authorList>
            <person name="Kim T."/>
        </authorList>
    </citation>
    <scope>NUCLEOTIDE SEQUENCE [LARGE SCALE GENOMIC DNA]</scope>
    <source>
        <strain evidence="2">TK-2024</strain>
        <tissue evidence="2">Old leaves</tissue>
    </source>
</reference>
<dbReference type="InterPro" id="IPR050652">
    <property type="entry name" value="AN1_A20_ZnFinger"/>
</dbReference>
<evidence type="ECO:0000313" key="3">
    <source>
        <dbReference type="Proteomes" id="UP001472677"/>
    </source>
</evidence>
<feature type="compositionally biased region" description="Polar residues" evidence="1">
    <location>
        <begin position="89"/>
        <end position="103"/>
    </location>
</feature>
<protein>
    <submittedName>
        <fullName evidence="2">Uncharacterized protein</fullName>
    </submittedName>
</protein>
<dbReference type="SUPFAM" id="SSF118310">
    <property type="entry name" value="AN1-like Zinc finger"/>
    <property type="match status" value="1"/>
</dbReference>
<dbReference type="Proteomes" id="UP001472677">
    <property type="component" value="Unassembled WGS sequence"/>
</dbReference>
<organism evidence="2 3">
    <name type="scientific">Hibiscus sabdariffa</name>
    <name type="common">roselle</name>
    <dbReference type="NCBI Taxonomy" id="183260"/>
    <lineage>
        <taxon>Eukaryota</taxon>
        <taxon>Viridiplantae</taxon>
        <taxon>Streptophyta</taxon>
        <taxon>Embryophyta</taxon>
        <taxon>Tracheophyta</taxon>
        <taxon>Spermatophyta</taxon>
        <taxon>Magnoliopsida</taxon>
        <taxon>eudicotyledons</taxon>
        <taxon>Gunneridae</taxon>
        <taxon>Pentapetalae</taxon>
        <taxon>rosids</taxon>
        <taxon>malvids</taxon>
        <taxon>Malvales</taxon>
        <taxon>Malvaceae</taxon>
        <taxon>Malvoideae</taxon>
        <taxon>Hibiscus</taxon>
    </lineage>
</organism>
<evidence type="ECO:0000313" key="2">
    <source>
        <dbReference type="EMBL" id="KAK8515113.1"/>
    </source>
</evidence>
<sequence>MADLWDGHYALSFGYTKEEQSKLSISSAICFPQICRWITDSVFAKIDSFVTTCGMNTMELQGNESRLGHSGFTECCSGWFKETSSPQLVSGSSKLQTENQTDSFSDHTISKLEPHSDNPSHVSSSSIAVEQQACESTFCGEHCSPEKHECSFDFKGVGHDAIAKANLVVKADKVNRV</sequence>
<proteinExistence type="predicted"/>
<dbReference type="InterPro" id="IPR035896">
    <property type="entry name" value="AN1-like_Znf"/>
</dbReference>
<name>A0ABR2C7G1_9ROSI</name>
<dbReference type="Gene3D" id="4.10.1110.10">
    <property type="entry name" value="AN1-like Zinc finger"/>
    <property type="match status" value="1"/>
</dbReference>
<dbReference type="PANTHER" id="PTHR10634:SF116">
    <property type="entry name" value="ZINC FINGER A20 AND AN1 DOMAIN-CONTAINING STRESS-ASSOCIATED PROTEIN 1"/>
    <property type="match status" value="1"/>
</dbReference>
<keyword evidence="3" id="KW-1185">Reference proteome</keyword>
<gene>
    <name evidence="2" type="ORF">V6N12_001273</name>
</gene>
<evidence type="ECO:0000256" key="1">
    <source>
        <dbReference type="SAM" id="MobiDB-lite"/>
    </source>
</evidence>
<feature type="compositionally biased region" description="Basic and acidic residues" evidence="1">
    <location>
        <begin position="104"/>
        <end position="118"/>
    </location>
</feature>
<feature type="region of interest" description="Disordered" evidence="1">
    <location>
        <begin position="89"/>
        <end position="124"/>
    </location>
</feature>
<accession>A0ABR2C7G1</accession>
<dbReference type="EMBL" id="JBBPBM010000065">
    <property type="protein sequence ID" value="KAK8515113.1"/>
    <property type="molecule type" value="Genomic_DNA"/>
</dbReference>
<dbReference type="PANTHER" id="PTHR10634">
    <property type="entry name" value="AN1-TYPE ZINC FINGER PROTEIN"/>
    <property type="match status" value="1"/>
</dbReference>